<evidence type="ECO:0000313" key="4">
    <source>
        <dbReference type="Proteomes" id="UP001152795"/>
    </source>
</evidence>
<dbReference type="PANTHER" id="PTHR10454:SF210">
    <property type="entry name" value="CASPASE-2"/>
    <property type="match status" value="1"/>
</dbReference>
<dbReference type="Gene3D" id="3.40.50.1460">
    <property type="match status" value="1"/>
</dbReference>
<dbReference type="AlphaFoldDB" id="A0A7D9M843"/>
<dbReference type="PROSITE" id="PS50207">
    <property type="entry name" value="CASPASE_P10"/>
    <property type="match status" value="1"/>
</dbReference>
<dbReference type="GO" id="GO:0006508">
    <property type="term" value="P:proteolysis"/>
    <property type="evidence" value="ECO:0007669"/>
    <property type="project" value="InterPro"/>
</dbReference>
<dbReference type="InterPro" id="IPR002398">
    <property type="entry name" value="Pept_C14"/>
</dbReference>
<reference evidence="3" key="1">
    <citation type="submission" date="2020-04" db="EMBL/GenBank/DDBJ databases">
        <authorList>
            <person name="Alioto T."/>
            <person name="Alioto T."/>
            <person name="Gomez Garrido J."/>
        </authorList>
    </citation>
    <scope>NUCLEOTIDE SEQUENCE</scope>
    <source>
        <strain evidence="3">A484AB</strain>
    </source>
</reference>
<keyword evidence="4" id="KW-1185">Reference proteome</keyword>
<dbReference type="GO" id="GO:0004197">
    <property type="term" value="F:cysteine-type endopeptidase activity"/>
    <property type="evidence" value="ECO:0007669"/>
    <property type="project" value="InterPro"/>
</dbReference>
<evidence type="ECO:0000313" key="3">
    <source>
        <dbReference type="EMBL" id="CAB4044522.1"/>
    </source>
</evidence>
<comment type="caution">
    <text evidence="3">The sequence shown here is derived from an EMBL/GenBank/DDBJ whole genome shotgun (WGS) entry which is preliminary data.</text>
</comment>
<dbReference type="SMART" id="SM00115">
    <property type="entry name" value="CASc"/>
    <property type="match status" value="1"/>
</dbReference>
<dbReference type="InterPro" id="IPR002138">
    <property type="entry name" value="Pept_C14_p10"/>
</dbReference>
<sequence length="223" mass="24956">MYYPMKQPYGFALIINIKSFDGRTDKDVELDERTGSDVDVKKLQDLWDQLGFEVRTHVDLKAHEIYGVVRKMANADALQNSSCFVCCIMTHGDMGVVYGSDSKSLDIKDIIDLFKQDNCSALTEKPKLFFIQACRGCQGSPPGMPEIKPTPELDASALSEADGDVDCDHINDSTFSRSADPSEAHFLIGYSTVPDHASFRNVKIGTWYIDALVEIFSHYHKDE</sequence>
<dbReference type="EMBL" id="CACRXK020035264">
    <property type="protein sequence ID" value="CAB4044522.1"/>
    <property type="molecule type" value="Genomic_DNA"/>
</dbReference>
<feature type="non-terminal residue" evidence="3">
    <location>
        <position position="223"/>
    </location>
</feature>
<dbReference type="PRINTS" id="PR00376">
    <property type="entry name" value="IL1BCENZYME"/>
</dbReference>
<accession>A0A7D9M843</accession>
<evidence type="ECO:0000256" key="2">
    <source>
        <dbReference type="RuleBase" id="RU003971"/>
    </source>
</evidence>
<organism evidence="3 4">
    <name type="scientific">Paramuricea clavata</name>
    <name type="common">Red gorgonian</name>
    <name type="synonym">Violescent sea-whip</name>
    <dbReference type="NCBI Taxonomy" id="317549"/>
    <lineage>
        <taxon>Eukaryota</taxon>
        <taxon>Metazoa</taxon>
        <taxon>Cnidaria</taxon>
        <taxon>Anthozoa</taxon>
        <taxon>Octocorallia</taxon>
        <taxon>Malacalcyonacea</taxon>
        <taxon>Plexauridae</taxon>
        <taxon>Paramuricea</taxon>
    </lineage>
</organism>
<proteinExistence type="inferred from homology"/>
<dbReference type="OrthoDB" id="5951217at2759"/>
<protein>
    <submittedName>
        <fullName evidence="3">Caspase 8</fullName>
    </submittedName>
</protein>
<gene>
    <name evidence="3" type="ORF">PACLA_8A007981</name>
</gene>
<dbReference type="PROSITE" id="PS50208">
    <property type="entry name" value="CASPASE_P20"/>
    <property type="match status" value="1"/>
</dbReference>
<dbReference type="Proteomes" id="UP001152795">
    <property type="component" value="Unassembled WGS sequence"/>
</dbReference>
<dbReference type="InterPro" id="IPR029030">
    <property type="entry name" value="Caspase-like_dom_sf"/>
</dbReference>
<dbReference type="PANTHER" id="PTHR10454">
    <property type="entry name" value="CASPASE"/>
    <property type="match status" value="1"/>
</dbReference>
<dbReference type="PROSITE" id="PS01122">
    <property type="entry name" value="CASPASE_CYS"/>
    <property type="match status" value="1"/>
</dbReference>
<dbReference type="InterPro" id="IPR001309">
    <property type="entry name" value="Pept_C14_p20"/>
</dbReference>
<comment type="similarity">
    <text evidence="1 2">Belongs to the peptidase C14A family.</text>
</comment>
<dbReference type="Pfam" id="PF00656">
    <property type="entry name" value="Peptidase_C14"/>
    <property type="match status" value="1"/>
</dbReference>
<evidence type="ECO:0000256" key="1">
    <source>
        <dbReference type="ARBA" id="ARBA00010134"/>
    </source>
</evidence>
<name>A0A7D9M843_PARCT</name>
<dbReference type="InterPro" id="IPR011600">
    <property type="entry name" value="Pept_C14_caspase"/>
</dbReference>
<dbReference type="SUPFAM" id="SSF52129">
    <property type="entry name" value="Caspase-like"/>
    <property type="match status" value="1"/>
</dbReference>
<dbReference type="InterPro" id="IPR033139">
    <property type="entry name" value="Caspase_cys_AS"/>
</dbReference>
<dbReference type="InterPro" id="IPR015917">
    <property type="entry name" value="Pept_C14A"/>
</dbReference>